<gene>
    <name evidence="1" type="ORF">AMECASPLE_020198</name>
</gene>
<sequence length="98" mass="11086">MDTVIWMRICKSARKRKTASYRWTFSLGRFENLRPARGPGLYRNATRAERRERWRRAGGEQEEEESGTSCTLCAAWAERTASALTVSAAASGLKRTGE</sequence>
<protein>
    <submittedName>
        <fullName evidence="1">Uncharacterized protein</fullName>
    </submittedName>
</protein>
<reference evidence="1 2" key="1">
    <citation type="submission" date="2021-06" db="EMBL/GenBank/DDBJ databases">
        <authorList>
            <person name="Palmer J.M."/>
        </authorList>
    </citation>
    <scope>NUCLEOTIDE SEQUENCE [LARGE SCALE GENOMIC DNA]</scope>
    <source>
        <strain evidence="1 2">AS_MEX2019</strain>
        <tissue evidence="1">Muscle</tissue>
    </source>
</reference>
<comment type="caution">
    <text evidence="1">The sequence shown here is derived from an EMBL/GenBank/DDBJ whole genome shotgun (WGS) entry which is preliminary data.</text>
</comment>
<organism evidence="1 2">
    <name type="scientific">Ameca splendens</name>
    <dbReference type="NCBI Taxonomy" id="208324"/>
    <lineage>
        <taxon>Eukaryota</taxon>
        <taxon>Metazoa</taxon>
        <taxon>Chordata</taxon>
        <taxon>Craniata</taxon>
        <taxon>Vertebrata</taxon>
        <taxon>Euteleostomi</taxon>
        <taxon>Actinopterygii</taxon>
        <taxon>Neopterygii</taxon>
        <taxon>Teleostei</taxon>
        <taxon>Neoteleostei</taxon>
        <taxon>Acanthomorphata</taxon>
        <taxon>Ovalentaria</taxon>
        <taxon>Atherinomorphae</taxon>
        <taxon>Cyprinodontiformes</taxon>
        <taxon>Goodeidae</taxon>
        <taxon>Ameca</taxon>
    </lineage>
</organism>
<evidence type="ECO:0000313" key="1">
    <source>
        <dbReference type="EMBL" id="MEQ2284305.1"/>
    </source>
</evidence>
<keyword evidence="2" id="KW-1185">Reference proteome</keyword>
<proteinExistence type="predicted"/>
<name>A0ABV0XS63_9TELE</name>
<dbReference type="Proteomes" id="UP001469553">
    <property type="component" value="Unassembled WGS sequence"/>
</dbReference>
<accession>A0ABV0XS63</accession>
<evidence type="ECO:0000313" key="2">
    <source>
        <dbReference type="Proteomes" id="UP001469553"/>
    </source>
</evidence>
<dbReference type="EMBL" id="JAHRIP010011075">
    <property type="protein sequence ID" value="MEQ2284305.1"/>
    <property type="molecule type" value="Genomic_DNA"/>
</dbReference>